<dbReference type="InterPro" id="IPR011066">
    <property type="entry name" value="MscS_channel_C_sf"/>
</dbReference>
<evidence type="ECO:0000259" key="9">
    <source>
        <dbReference type="PROSITE" id="PS50914"/>
    </source>
</evidence>
<feature type="transmembrane region" description="Helical" evidence="8">
    <location>
        <begin position="234"/>
        <end position="254"/>
    </location>
</feature>
<dbReference type="InterPro" id="IPR049278">
    <property type="entry name" value="MS_channel_C"/>
</dbReference>
<evidence type="ECO:0000256" key="4">
    <source>
        <dbReference type="ARBA" id="ARBA00022692"/>
    </source>
</evidence>
<dbReference type="GO" id="GO:0008381">
    <property type="term" value="F:mechanosensitive monoatomic ion channel activity"/>
    <property type="evidence" value="ECO:0007669"/>
    <property type="project" value="InterPro"/>
</dbReference>
<dbReference type="GO" id="GO:0005886">
    <property type="term" value="C:plasma membrane"/>
    <property type="evidence" value="ECO:0007669"/>
    <property type="project" value="UniProtKB-SubCell"/>
</dbReference>
<dbReference type="Gene3D" id="2.30.30.60">
    <property type="match status" value="1"/>
</dbReference>
<dbReference type="Pfam" id="PF21082">
    <property type="entry name" value="MS_channel_3rd"/>
    <property type="match status" value="1"/>
</dbReference>
<evidence type="ECO:0000256" key="5">
    <source>
        <dbReference type="ARBA" id="ARBA00022989"/>
    </source>
</evidence>
<comment type="similarity">
    <text evidence="2">Belongs to the MscS (TC 1.A.23) family.</text>
</comment>
<dbReference type="AlphaFoldDB" id="A0A8G2F8U6"/>
<feature type="transmembrane region" description="Helical" evidence="8">
    <location>
        <begin position="13"/>
        <end position="33"/>
    </location>
</feature>
<feature type="compositionally biased region" description="Polar residues" evidence="7">
    <location>
        <begin position="499"/>
        <end position="512"/>
    </location>
</feature>
<dbReference type="InterPro" id="IPR007055">
    <property type="entry name" value="BON_dom"/>
</dbReference>
<dbReference type="Proteomes" id="UP000199581">
    <property type="component" value="Unassembled WGS sequence"/>
</dbReference>
<dbReference type="Pfam" id="PF04972">
    <property type="entry name" value="BON"/>
    <property type="match status" value="1"/>
</dbReference>
<keyword evidence="11" id="KW-1185">Reference proteome</keyword>
<name>A0A8G2F8U6_DESNO</name>
<dbReference type="Gene3D" id="3.30.70.100">
    <property type="match status" value="1"/>
</dbReference>
<evidence type="ECO:0000256" key="1">
    <source>
        <dbReference type="ARBA" id="ARBA00004651"/>
    </source>
</evidence>
<evidence type="ECO:0000313" key="10">
    <source>
        <dbReference type="EMBL" id="SFM00273.1"/>
    </source>
</evidence>
<dbReference type="InterPro" id="IPR010920">
    <property type="entry name" value="LSM_dom_sf"/>
</dbReference>
<dbReference type="SUPFAM" id="SSF82689">
    <property type="entry name" value="Mechanosensitive channel protein MscS (YggB), C-terminal domain"/>
    <property type="match status" value="1"/>
</dbReference>
<feature type="domain" description="BON" evidence="9">
    <location>
        <begin position="104"/>
        <end position="170"/>
    </location>
</feature>
<dbReference type="PROSITE" id="PS50914">
    <property type="entry name" value="BON"/>
    <property type="match status" value="1"/>
</dbReference>
<dbReference type="InterPro" id="IPR045275">
    <property type="entry name" value="MscS_archaea/bacteria_type"/>
</dbReference>
<evidence type="ECO:0000313" key="11">
    <source>
        <dbReference type="Proteomes" id="UP000199581"/>
    </source>
</evidence>
<feature type="transmembrane region" description="Helical" evidence="8">
    <location>
        <begin position="53"/>
        <end position="71"/>
    </location>
</feature>
<keyword evidence="6 8" id="KW-0472">Membrane</keyword>
<evidence type="ECO:0000256" key="2">
    <source>
        <dbReference type="ARBA" id="ARBA00008017"/>
    </source>
</evidence>
<comment type="caution">
    <text evidence="10">The sequence shown here is derived from an EMBL/GenBank/DDBJ whole genome shotgun (WGS) entry which is preliminary data.</text>
</comment>
<dbReference type="SUPFAM" id="SSF50182">
    <property type="entry name" value="Sm-like ribonucleoproteins"/>
    <property type="match status" value="1"/>
</dbReference>
<dbReference type="Gene3D" id="1.10.287.1260">
    <property type="match status" value="1"/>
</dbReference>
<accession>A0A8G2F8U6</accession>
<feature type="region of interest" description="Disordered" evidence="7">
    <location>
        <begin position="481"/>
        <end position="512"/>
    </location>
</feature>
<dbReference type="RefSeq" id="WP_244150378.1">
    <property type="nucleotide sequence ID" value="NZ_FOTO01000011.1"/>
</dbReference>
<dbReference type="InterPro" id="IPR023408">
    <property type="entry name" value="MscS_beta-dom_sf"/>
</dbReference>
<keyword evidence="3" id="KW-1003">Cell membrane</keyword>
<dbReference type="Pfam" id="PF00924">
    <property type="entry name" value="MS_channel_2nd"/>
    <property type="match status" value="1"/>
</dbReference>
<proteinExistence type="inferred from homology"/>
<keyword evidence="4 8" id="KW-0812">Transmembrane</keyword>
<dbReference type="PANTHER" id="PTHR30221">
    <property type="entry name" value="SMALL-CONDUCTANCE MECHANOSENSITIVE CHANNEL"/>
    <property type="match status" value="1"/>
</dbReference>
<evidence type="ECO:0000256" key="7">
    <source>
        <dbReference type="SAM" id="MobiDB-lite"/>
    </source>
</evidence>
<dbReference type="Gene3D" id="3.30.1340.30">
    <property type="match status" value="1"/>
</dbReference>
<dbReference type="EMBL" id="FOTO01000011">
    <property type="protein sequence ID" value="SFM00273.1"/>
    <property type="molecule type" value="Genomic_DNA"/>
</dbReference>
<comment type="subcellular location">
    <subcellularLocation>
        <location evidence="1">Cell membrane</location>
        <topology evidence="1">Multi-pass membrane protein</topology>
    </subcellularLocation>
</comment>
<protein>
    <submittedName>
        <fullName evidence="10">Small-conductance mechanosensitive channel</fullName>
    </submittedName>
</protein>
<evidence type="ECO:0000256" key="3">
    <source>
        <dbReference type="ARBA" id="ARBA00022475"/>
    </source>
</evidence>
<reference evidence="10 11" key="1">
    <citation type="submission" date="2016-10" db="EMBL/GenBank/DDBJ databases">
        <authorList>
            <person name="Varghese N."/>
            <person name="Submissions S."/>
        </authorList>
    </citation>
    <scope>NUCLEOTIDE SEQUENCE [LARGE SCALE GENOMIC DNA]</scope>
    <source>
        <strain evidence="10 11">DSM 1741</strain>
    </source>
</reference>
<organism evidence="10 11">
    <name type="scientific">Desulfomicrobium norvegicum (strain DSM 1741 / NCIMB 8310)</name>
    <name type="common">Desulfovibrio baculatus (strain Norway 4)</name>
    <name type="synonym">Desulfovibrio desulfuricans (strain Norway 4)</name>
    <dbReference type="NCBI Taxonomy" id="52561"/>
    <lineage>
        <taxon>Bacteria</taxon>
        <taxon>Pseudomonadati</taxon>
        <taxon>Thermodesulfobacteriota</taxon>
        <taxon>Desulfovibrionia</taxon>
        <taxon>Desulfovibrionales</taxon>
        <taxon>Desulfomicrobiaceae</taxon>
        <taxon>Desulfomicrobium</taxon>
    </lineage>
</organism>
<dbReference type="InterPro" id="IPR006685">
    <property type="entry name" value="MscS_channel_2nd"/>
</dbReference>
<evidence type="ECO:0000256" key="6">
    <source>
        <dbReference type="ARBA" id="ARBA00023136"/>
    </source>
</evidence>
<sequence>MPQLHPRLAAQHFLARFAGFMLAAGWGGLSQIYGRMQLWKFKIQDLTLASSRLILAITLCCAILTFTSVAAQQSDGIDDTPLPVKATDGKLEQPGKVEVKPVARDDQIRQRIADILETTGWFGEPGVTVQKGIVFLKGTTEIDESRQWAGDLAKNTEGVVAVVNQIEVAPTTVWNFEPTFQVLKELARGFLRLLPLIVVALVVIVLSWIFAWLTVKVLRCGLLGRALSHLLREVLARAGGMLVMLAGLYLVLRISGLTQLALTLVGGTGLIGLVLGIAFRDITENFLASLFLSLQQPFREGDLVEVAGVTGYVQRLTSRTTVLMTLDGNQTQVPNSTVFKSTIRNFTSNPNRREDFIVGIGYDDSIPFAQEVALKVLADHPAVLDDPEPLVLVENLGPSTVNLRVYFWLDGGRLSWLKVKSSVIRLVKRAFQEAGISLPDEAREVTFPNGVPVRIMESQGAAESAEPVLKKLAAEPETVATKAEASLQSEAREIKEQASKSWTPGENLLTPS</sequence>
<dbReference type="PANTHER" id="PTHR30221:SF1">
    <property type="entry name" value="SMALL-CONDUCTANCE MECHANOSENSITIVE CHANNEL"/>
    <property type="match status" value="1"/>
</dbReference>
<keyword evidence="5 8" id="KW-1133">Transmembrane helix</keyword>
<evidence type="ECO:0000256" key="8">
    <source>
        <dbReference type="SAM" id="Phobius"/>
    </source>
</evidence>
<feature type="transmembrane region" description="Helical" evidence="8">
    <location>
        <begin position="260"/>
        <end position="279"/>
    </location>
</feature>
<gene>
    <name evidence="10" type="ORF">SAMN05421830_11144</name>
</gene>
<feature type="transmembrane region" description="Helical" evidence="8">
    <location>
        <begin position="193"/>
        <end position="213"/>
    </location>
</feature>